<dbReference type="EMBL" id="MAYW01000004">
    <property type="protein sequence ID" value="ODS34530.1"/>
    <property type="molecule type" value="Genomic_DNA"/>
</dbReference>
<evidence type="ECO:0000313" key="1">
    <source>
        <dbReference type="EMBL" id="ODS34530.1"/>
    </source>
</evidence>
<dbReference type="Proteomes" id="UP000094056">
    <property type="component" value="Unassembled WGS sequence"/>
</dbReference>
<organism evidence="1 2">
    <name type="scientific">Candidatus Scalindua rubra</name>
    <dbReference type="NCBI Taxonomy" id="1872076"/>
    <lineage>
        <taxon>Bacteria</taxon>
        <taxon>Pseudomonadati</taxon>
        <taxon>Planctomycetota</taxon>
        <taxon>Candidatus Brocadiia</taxon>
        <taxon>Candidatus Brocadiales</taxon>
        <taxon>Candidatus Scalinduaceae</taxon>
        <taxon>Candidatus Scalindua</taxon>
    </lineage>
</organism>
<gene>
    <name evidence="1" type="ORF">SCARUB_00265</name>
</gene>
<accession>A0A1E3XFZ2</accession>
<proteinExistence type="predicted"/>
<reference evidence="1 2" key="1">
    <citation type="submission" date="2016-07" db="EMBL/GenBank/DDBJ databases">
        <title>Draft genome of Scalindua rubra, obtained from a brine-seawater interface in the Red Sea, sheds light on salt adaptation in anammox bacteria.</title>
        <authorList>
            <person name="Speth D.R."/>
            <person name="Lagkouvardos I."/>
            <person name="Wang Y."/>
            <person name="Qian P.-Y."/>
            <person name="Dutilh B.E."/>
            <person name="Jetten M.S."/>
        </authorList>
    </citation>
    <scope>NUCLEOTIDE SEQUENCE [LARGE SCALE GENOMIC DNA]</scope>
    <source>
        <strain evidence="1">BSI-1</strain>
    </source>
</reference>
<protein>
    <submittedName>
        <fullName evidence="1">Uncharacterized protein</fullName>
    </submittedName>
</protein>
<evidence type="ECO:0000313" key="2">
    <source>
        <dbReference type="Proteomes" id="UP000094056"/>
    </source>
</evidence>
<dbReference type="AlphaFoldDB" id="A0A1E3XFZ2"/>
<sequence length="184" mass="20969">MKRVAEYKGVVLNDGHLSLPKEIKHCLGIQPKESLMIKISMESGAEPEAYVKVYPDMISFETLKENLIDILCQFSEDLKANEITVRYEVTGKIGELAIEKRKFRGVLEDIKEILYNESVIIEIGENTIYSNGGGCILLELTSNRVVRKRQIVKNFMEIVGFKVNVKTDNFTAWVKDGKLRVLKE</sequence>
<comment type="caution">
    <text evidence="1">The sequence shown here is derived from an EMBL/GenBank/DDBJ whole genome shotgun (WGS) entry which is preliminary data.</text>
</comment>
<name>A0A1E3XFZ2_9BACT</name>